<dbReference type="SUPFAM" id="SSF81665">
    <property type="entry name" value="Calcium ATPase, transmembrane domain M"/>
    <property type="match status" value="1"/>
</dbReference>
<dbReference type="PANTHER" id="PTHR24093:SF346">
    <property type="entry name" value="CALCIUM-TRANSPORTING ATPASE"/>
    <property type="match status" value="1"/>
</dbReference>
<evidence type="ECO:0000256" key="1">
    <source>
        <dbReference type="ARBA" id="ARBA00022842"/>
    </source>
</evidence>
<keyword evidence="2" id="KW-0472">Membrane</keyword>
<gene>
    <name evidence="3" type="ORF">K491DRAFT_614053</name>
</gene>
<evidence type="ECO:0008006" key="5">
    <source>
        <dbReference type="Google" id="ProtNLM"/>
    </source>
</evidence>
<keyword evidence="1" id="KW-0460">Magnesium</keyword>
<dbReference type="GO" id="GO:0005886">
    <property type="term" value="C:plasma membrane"/>
    <property type="evidence" value="ECO:0007669"/>
    <property type="project" value="TreeGrafter"/>
</dbReference>
<dbReference type="PANTHER" id="PTHR24093">
    <property type="entry name" value="CATION TRANSPORTING ATPASE"/>
    <property type="match status" value="1"/>
</dbReference>
<dbReference type="AlphaFoldDB" id="A0A6A6SN31"/>
<dbReference type="Gene3D" id="1.20.1110.10">
    <property type="entry name" value="Calcium-transporting ATPase, transmembrane domain"/>
    <property type="match status" value="1"/>
</dbReference>
<dbReference type="Proteomes" id="UP000799324">
    <property type="component" value="Unassembled WGS sequence"/>
</dbReference>
<accession>A0A6A6SN31</accession>
<protein>
    <recommendedName>
        <fullName evidence="5">Calcium ATPase</fullName>
    </recommendedName>
</protein>
<dbReference type="OrthoDB" id="3352408at2759"/>
<feature type="non-terminal residue" evidence="3">
    <location>
        <position position="1"/>
    </location>
</feature>
<dbReference type="EMBL" id="MU004586">
    <property type="protein sequence ID" value="KAF2647748.1"/>
    <property type="molecule type" value="Genomic_DNA"/>
</dbReference>
<feature type="transmembrane region" description="Helical" evidence="2">
    <location>
        <begin position="12"/>
        <end position="39"/>
    </location>
</feature>
<name>A0A6A6SN31_9PLEO</name>
<proteinExistence type="predicted"/>
<keyword evidence="2" id="KW-1133">Transmembrane helix</keyword>
<dbReference type="InterPro" id="IPR023298">
    <property type="entry name" value="ATPase_P-typ_TM_dom_sf"/>
</dbReference>
<evidence type="ECO:0000313" key="3">
    <source>
        <dbReference type="EMBL" id="KAF2647748.1"/>
    </source>
</evidence>
<dbReference type="GO" id="GO:0005388">
    <property type="term" value="F:P-type calcium transporter activity"/>
    <property type="evidence" value="ECO:0007669"/>
    <property type="project" value="TreeGrafter"/>
</dbReference>
<evidence type="ECO:0000313" key="4">
    <source>
        <dbReference type="Proteomes" id="UP000799324"/>
    </source>
</evidence>
<evidence type="ECO:0000256" key="2">
    <source>
        <dbReference type="SAM" id="Phobius"/>
    </source>
</evidence>
<sequence>SPTEKASRFMDILIVSVTIIVVAVPERLPLTITLSLAFATTQMVKMNNLVRIFNPCETMGNVTTVCSDKTGTFS</sequence>
<keyword evidence="4" id="KW-1185">Reference proteome</keyword>
<organism evidence="3 4">
    <name type="scientific">Lophiostoma macrostomum CBS 122681</name>
    <dbReference type="NCBI Taxonomy" id="1314788"/>
    <lineage>
        <taxon>Eukaryota</taxon>
        <taxon>Fungi</taxon>
        <taxon>Dikarya</taxon>
        <taxon>Ascomycota</taxon>
        <taxon>Pezizomycotina</taxon>
        <taxon>Dothideomycetes</taxon>
        <taxon>Pleosporomycetidae</taxon>
        <taxon>Pleosporales</taxon>
        <taxon>Lophiostomataceae</taxon>
        <taxon>Lophiostoma</taxon>
    </lineage>
</organism>
<keyword evidence="2" id="KW-0812">Transmembrane</keyword>
<dbReference type="GO" id="GO:0006874">
    <property type="term" value="P:intracellular calcium ion homeostasis"/>
    <property type="evidence" value="ECO:0007669"/>
    <property type="project" value="TreeGrafter"/>
</dbReference>
<reference evidence="3" key="1">
    <citation type="journal article" date="2020" name="Stud. Mycol.">
        <title>101 Dothideomycetes genomes: a test case for predicting lifestyles and emergence of pathogens.</title>
        <authorList>
            <person name="Haridas S."/>
            <person name="Albert R."/>
            <person name="Binder M."/>
            <person name="Bloem J."/>
            <person name="Labutti K."/>
            <person name="Salamov A."/>
            <person name="Andreopoulos B."/>
            <person name="Baker S."/>
            <person name="Barry K."/>
            <person name="Bills G."/>
            <person name="Bluhm B."/>
            <person name="Cannon C."/>
            <person name="Castanera R."/>
            <person name="Culley D."/>
            <person name="Daum C."/>
            <person name="Ezra D."/>
            <person name="Gonzalez J."/>
            <person name="Henrissat B."/>
            <person name="Kuo A."/>
            <person name="Liang C."/>
            <person name="Lipzen A."/>
            <person name="Lutzoni F."/>
            <person name="Magnuson J."/>
            <person name="Mondo S."/>
            <person name="Nolan M."/>
            <person name="Ohm R."/>
            <person name="Pangilinan J."/>
            <person name="Park H.-J."/>
            <person name="Ramirez L."/>
            <person name="Alfaro M."/>
            <person name="Sun H."/>
            <person name="Tritt A."/>
            <person name="Yoshinaga Y."/>
            <person name="Zwiers L.-H."/>
            <person name="Turgeon B."/>
            <person name="Goodwin S."/>
            <person name="Spatafora J."/>
            <person name="Crous P."/>
            <person name="Grigoriev I."/>
        </authorList>
    </citation>
    <scope>NUCLEOTIDE SEQUENCE</scope>
    <source>
        <strain evidence="3">CBS 122681</strain>
    </source>
</reference>